<dbReference type="OrthoDB" id="128177at2759"/>
<keyword evidence="3" id="KW-1185">Reference proteome</keyword>
<comment type="caution">
    <text evidence="2">The sequence shown here is derived from an EMBL/GenBank/DDBJ whole genome shotgun (WGS) entry which is preliminary data.</text>
</comment>
<feature type="region of interest" description="Disordered" evidence="1">
    <location>
        <begin position="222"/>
        <end position="256"/>
    </location>
</feature>
<dbReference type="Proteomes" id="UP001165083">
    <property type="component" value="Unassembled WGS sequence"/>
</dbReference>
<name>A0A9W7D990_9STRA</name>
<evidence type="ECO:0000313" key="3">
    <source>
        <dbReference type="Proteomes" id="UP001165083"/>
    </source>
</evidence>
<dbReference type="AlphaFoldDB" id="A0A9W7D990"/>
<reference evidence="2" key="1">
    <citation type="submission" date="2023-04" db="EMBL/GenBank/DDBJ databases">
        <title>Phytophthora lilii NBRC 32176.</title>
        <authorList>
            <person name="Ichikawa N."/>
            <person name="Sato H."/>
            <person name="Tonouchi N."/>
        </authorList>
    </citation>
    <scope>NUCLEOTIDE SEQUENCE</scope>
    <source>
        <strain evidence="2">NBRC 32176</strain>
    </source>
</reference>
<proteinExistence type="predicted"/>
<organism evidence="2 3">
    <name type="scientific">Phytophthora lilii</name>
    <dbReference type="NCBI Taxonomy" id="2077276"/>
    <lineage>
        <taxon>Eukaryota</taxon>
        <taxon>Sar</taxon>
        <taxon>Stramenopiles</taxon>
        <taxon>Oomycota</taxon>
        <taxon>Peronosporomycetes</taxon>
        <taxon>Peronosporales</taxon>
        <taxon>Peronosporaceae</taxon>
        <taxon>Phytophthora</taxon>
    </lineage>
</organism>
<evidence type="ECO:0000313" key="2">
    <source>
        <dbReference type="EMBL" id="GMF65976.1"/>
    </source>
</evidence>
<evidence type="ECO:0000256" key="1">
    <source>
        <dbReference type="SAM" id="MobiDB-lite"/>
    </source>
</evidence>
<protein>
    <submittedName>
        <fullName evidence="2">Unnamed protein product</fullName>
    </submittedName>
</protein>
<dbReference type="EMBL" id="BSXW01012521">
    <property type="protein sequence ID" value="GMF65976.1"/>
    <property type="molecule type" value="Genomic_DNA"/>
</dbReference>
<sequence>MEETTCTNEIVKPLSAEEVRLLRTILADFQGFQAQLHKDTVNKIEPGTLVFAPDDLYPDWDVTGPVSATVPTEFTPADLEKRVEKCLKQKETPVYSGEDDDDIEVYALKMITWYAAYGLYFKITQVDARIGACLSPSPTARFVTKGKEEEIVASFVDCKQASKSLDGYIEEFVRLGNTDDVSEQYKMILFKKGLKFTKLRELLQVREFDSLDDLLDGARRLNPKDVDNKSATSTTKQPRKASSAPNDPKPRTRVSQRCSTSRCLEIGHTADKCWVLHPEQKPQWLLLKVRSGFFLATTASPAIPTATLWDVVSAIQSDLSKIKTDLN</sequence>
<gene>
    <name evidence="2" type="ORF">Plil01_001854700</name>
</gene>
<accession>A0A9W7D990</accession>